<protein>
    <submittedName>
        <fullName evidence="1">Pyocin activator protein PrtN</fullName>
    </submittedName>
</protein>
<comment type="caution">
    <text evidence="1">The sequence shown here is derived from an EMBL/GenBank/DDBJ whole genome shotgun (WGS) entry which is preliminary data.</text>
</comment>
<accession>A0ABX5HQY5</accession>
<name>A0ABX5HQY5_9GAMM</name>
<dbReference type="RefSeq" id="WP_107881623.1">
    <property type="nucleotide sequence ID" value="NZ_PYSG01000002.1"/>
</dbReference>
<evidence type="ECO:0000313" key="2">
    <source>
        <dbReference type="Proteomes" id="UP000240506"/>
    </source>
</evidence>
<gene>
    <name evidence="1" type="ORF">C9I43_01360</name>
</gene>
<proteinExistence type="predicted"/>
<reference evidence="1 2" key="2">
    <citation type="submission" date="2018-04" db="EMBL/GenBank/DDBJ databases">
        <title>Genomic sequence of a freshwater isolate of Shewanella morhuae.</title>
        <authorList>
            <person name="Castillo D.E."/>
            <person name="Gram L."/>
        </authorList>
    </citation>
    <scope>NUCLEOTIDE SEQUENCE [LARGE SCALE GENOMIC DNA]</scope>
    <source>
        <strain evidence="1 2">CW7</strain>
    </source>
</reference>
<sequence>MYPIQVRRCITIELTLTHRLLLVQFSNRALAPLDEIAESYLGLGLRTAKNRAKAGMLPFPVFKMRNSAKSPFLVHLNDLANYIDKQCKDARSDQVERFLR</sequence>
<dbReference type="Proteomes" id="UP000240506">
    <property type="component" value="Unassembled WGS sequence"/>
</dbReference>
<organism evidence="1 2">
    <name type="scientific">Shewanella morhuae</name>
    <dbReference type="NCBI Taxonomy" id="365591"/>
    <lineage>
        <taxon>Bacteria</taxon>
        <taxon>Pseudomonadati</taxon>
        <taxon>Pseudomonadota</taxon>
        <taxon>Gammaproteobacteria</taxon>
        <taxon>Alteromonadales</taxon>
        <taxon>Shewanellaceae</taxon>
        <taxon>Shewanella</taxon>
    </lineage>
</organism>
<dbReference type="EMBL" id="PYSG01000002">
    <property type="protein sequence ID" value="PTA49269.1"/>
    <property type="molecule type" value="Genomic_DNA"/>
</dbReference>
<dbReference type="Pfam" id="PF11112">
    <property type="entry name" value="PyocinActivator"/>
    <property type="match status" value="1"/>
</dbReference>
<evidence type="ECO:0000313" key="1">
    <source>
        <dbReference type="EMBL" id="PTA49269.1"/>
    </source>
</evidence>
<keyword evidence="2" id="KW-1185">Reference proteome</keyword>
<dbReference type="InterPro" id="IPR020518">
    <property type="entry name" value="Tscrpt_reg_PrtN"/>
</dbReference>
<reference evidence="1 2" key="1">
    <citation type="submission" date="2018-03" db="EMBL/GenBank/DDBJ databases">
        <authorList>
            <person name="Dailey F.E."/>
        </authorList>
    </citation>
    <scope>NUCLEOTIDE SEQUENCE [LARGE SCALE GENOMIC DNA]</scope>
    <source>
        <strain evidence="1 2">CW7</strain>
    </source>
</reference>